<dbReference type="Pfam" id="PF00196">
    <property type="entry name" value="GerE"/>
    <property type="match status" value="1"/>
</dbReference>
<keyword evidence="3" id="KW-0804">Transcription</keyword>
<dbReference type="PANTHER" id="PTHR44688">
    <property type="entry name" value="DNA-BINDING TRANSCRIPTIONAL ACTIVATOR DEVR_DOSR"/>
    <property type="match status" value="1"/>
</dbReference>
<dbReference type="PANTHER" id="PTHR44688:SF16">
    <property type="entry name" value="DNA-BINDING TRANSCRIPTIONAL ACTIVATOR DEVR_DOSR"/>
    <property type="match status" value="1"/>
</dbReference>
<dbReference type="Gene3D" id="1.25.40.10">
    <property type="entry name" value="Tetratricopeptide repeat domain"/>
    <property type="match status" value="1"/>
</dbReference>
<keyword evidence="1" id="KW-0805">Transcription regulation</keyword>
<organism evidence="6 7">
    <name type="scientific">Humibacillus xanthopallidus</name>
    <dbReference type="NCBI Taxonomy" id="412689"/>
    <lineage>
        <taxon>Bacteria</taxon>
        <taxon>Bacillati</taxon>
        <taxon>Actinomycetota</taxon>
        <taxon>Actinomycetes</taxon>
        <taxon>Micrococcales</taxon>
        <taxon>Intrasporangiaceae</taxon>
        <taxon>Humibacillus</taxon>
    </lineage>
</organism>
<protein>
    <submittedName>
        <fullName evidence="6">LuxR family maltose regulon positive regulatory protein</fullName>
    </submittedName>
</protein>
<dbReference type="PROSITE" id="PS50043">
    <property type="entry name" value="HTH_LUXR_2"/>
    <property type="match status" value="1"/>
</dbReference>
<dbReference type="AlphaFoldDB" id="A0A543HX19"/>
<proteinExistence type="predicted"/>
<dbReference type="GO" id="GO:0003677">
    <property type="term" value="F:DNA binding"/>
    <property type="evidence" value="ECO:0007669"/>
    <property type="project" value="UniProtKB-KW"/>
</dbReference>
<gene>
    <name evidence="6" type="ORF">FBY41_2905</name>
</gene>
<comment type="caution">
    <text evidence="6">The sequence shown here is derived from an EMBL/GenBank/DDBJ whole genome shotgun (WGS) entry which is preliminary data.</text>
</comment>
<evidence type="ECO:0000256" key="3">
    <source>
        <dbReference type="ARBA" id="ARBA00023163"/>
    </source>
</evidence>
<keyword evidence="7" id="KW-1185">Reference proteome</keyword>
<evidence type="ECO:0000256" key="2">
    <source>
        <dbReference type="ARBA" id="ARBA00023125"/>
    </source>
</evidence>
<dbReference type="GO" id="GO:0006355">
    <property type="term" value="P:regulation of DNA-templated transcription"/>
    <property type="evidence" value="ECO:0007669"/>
    <property type="project" value="InterPro"/>
</dbReference>
<dbReference type="Gene3D" id="3.40.50.300">
    <property type="entry name" value="P-loop containing nucleotide triphosphate hydrolases"/>
    <property type="match status" value="1"/>
</dbReference>
<accession>A0A543HX19</accession>
<dbReference type="SUPFAM" id="SSF48452">
    <property type="entry name" value="TPR-like"/>
    <property type="match status" value="1"/>
</dbReference>
<evidence type="ECO:0000313" key="7">
    <source>
        <dbReference type="Proteomes" id="UP000316747"/>
    </source>
</evidence>
<dbReference type="InterPro" id="IPR000792">
    <property type="entry name" value="Tscrpt_reg_LuxR_C"/>
</dbReference>
<dbReference type="SMART" id="SM00421">
    <property type="entry name" value="HTH_LUXR"/>
    <property type="match status" value="1"/>
</dbReference>
<dbReference type="InterPro" id="IPR011990">
    <property type="entry name" value="TPR-like_helical_dom_sf"/>
</dbReference>
<evidence type="ECO:0000256" key="4">
    <source>
        <dbReference type="SAM" id="MobiDB-lite"/>
    </source>
</evidence>
<dbReference type="InterPro" id="IPR016032">
    <property type="entry name" value="Sig_transdc_resp-reg_C-effctor"/>
</dbReference>
<dbReference type="EMBL" id="VFPM01000002">
    <property type="protein sequence ID" value="TQM62862.1"/>
    <property type="molecule type" value="Genomic_DNA"/>
</dbReference>
<dbReference type="Gene3D" id="1.10.10.10">
    <property type="entry name" value="Winged helix-like DNA-binding domain superfamily/Winged helix DNA-binding domain"/>
    <property type="match status" value="1"/>
</dbReference>
<sequence>MAGSPAASPHSGAPARVLVETKLHAPPAREQVVLRERLLGRLDQVAGHRLTLLAAPAGYGKTSLLTAWVGAEAHSRPMAWLSLDADDNDASILWSYVLEALRRACPALDVVDDLASPSTPALVEVLLPRLVNALSDQAGVTLVLDDFHLLTDSRARASVRWLVEHAPDDFQLVVATRTEPDLGLSALRAHGQLTELRADDLRFNLDEADVFLNGRQMLGLSTSDVRLLVERTLGWPAGLYLAALSLQRAEDRHGLVSRFEASNRHVTDFLESEVLEANDPADQDLMARCAVLDRISGPLCDALTGQSGSHETLRRLARSNLFLTPLDDDGAWYRFHPLFAQLLRVQLERRHPGLANELHQRAFAWHRDRGDTATAINHALEAGLHSEAADLVAQTWYTQINLGRFHTVVAWTDRFPPRVLHSDVRLLLARAWALSASGQEAEAAESIVRVERLLDTHAGSLPDGFSSAEASLETLRGSFPWGNVREAHAHAVRALELEGPDSPWYPVARWGLAMADMWRGRFREAEQQYAEVIALANRRQGHWLILCASLAYCSMIAGEEGRTEAQARLVDECTLVAREHGLVNATSGPSMALGAMLNDRGRPAEALPVLQRGLTLARHQGQPLILLRTLRYLGDSLTMLGRTQEAAAVASEARMIMAACVFPAIDSPITPPTRRATSESTSRQPAPEPLTHRELTVLTLLAGKGSEADIGRELFVSHSTVHSHVRSIYRKLGAASRAEAVELGRNCGYLEMAVAPV</sequence>
<feature type="domain" description="HTH luxR-type" evidence="5">
    <location>
        <begin position="683"/>
        <end position="748"/>
    </location>
</feature>
<dbReference type="SUPFAM" id="SSF52540">
    <property type="entry name" value="P-loop containing nucleoside triphosphate hydrolases"/>
    <property type="match status" value="1"/>
</dbReference>
<evidence type="ECO:0000256" key="1">
    <source>
        <dbReference type="ARBA" id="ARBA00023015"/>
    </source>
</evidence>
<dbReference type="InterPro" id="IPR036388">
    <property type="entry name" value="WH-like_DNA-bd_sf"/>
</dbReference>
<evidence type="ECO:0000259" key="5">
    <source>
        <dbReference type="PROSITE" id="PS50043"/>
    </source>
</evidence>
<dbReference type="CDD" id="cd06170">
    <property type="entry name" value="LuxR_C_like"/>
    <property type="match status" value="1"/>
</dbReference>
<keyword evidence="2" id="KW-0238">DNA-binding</keyword>
<dbReference type="Proteomes" id="UP000316747">
    <property type="component" value="Unassembled WGS sequence"/>
</dbReference>
<name>A0A543HX19_9MICO</name>
<feature type="region of interest" description="Disordered" evidence="4">
    <location>
        <begin position="669"/>
        <end position="691"/>
    </location>
</feature>
<reference evidence="6 7" key="1">
    <citation type="submission" date="2019-06" db="EMBL/GenBank/DDBJ databases">
        <title>Genome sequencing of plant associated microbes to promote plant fitness in Sorghum bicolor and Oryza sativa.</title>
        <authorList>
            <person name="Coleman-Derr D."/>
        </authorList>
    </citation>
    <scope>NUCLEOTIDE SEQUENCE [LARGE SCALE GENOMIC DNA]</scope>
    <source>
        <strain evidence="6 7">KV-663</strain>
    </source>
</reference>
<dbReference type="Pfam" id="PF25873">
    <property type="entry name" value="WHD_MalT"/>
    <property type="match status" value="1"/>
</dbReference>
<dbReference type="InterPro" id="IPR059106">
    <property type="entry name" value="WHD_MalT"/>
</dbReference>
<dbReference type="InterPro" id="IPR027417">
    <property type="entry name" value="P-loop_NTPase"/>
</dbReference>
<dbReference type="SUPFAM" id="SSF46894">
    <property type="entry name" value="C-terminal effector domain of the bipartite response regulators"/>
    <property type="match status" value="1"/>
</dbReference>
<evidence type="ECO:0000313" key="6">
    <source>
        <dbReference type="EMBL" id="TQM62862.1"/>
    </source>
</evidence>